<keyword evidence="9" id="KW-1185">Reference proteome</keyword>
<dbReference type="PRINTS" id="PR00960">
    <property type="entry name" value="LMBPPROTEIN"/>
</dbReference>
<dbReference type="AlphaFoldDB" id="A0A516GXV8"/>
<dbReference type="Proteomes" id="UP000317496">
    <property type="component" value="Chromosome"/>
</dbReference>
<reference evidence="8 9" key="1">
    <citation type="submission" date="2019-07" db="EMBL/GenBank/DDBJ databases">
        <title>Genome sequencing for Ferrovibrio sp. K5.</title>
        <authorList>
            <person name="Park S.-J."/>
        </authorList>
    </citation>
    <scope>NUCLEOTIDE SEQUENCE [LARGE SCALE GENOMIC DNA]</scope>
    <source>
        <strain evidence="8 9">K5</strain>
    </source>
</reference>
<dbReference type="OrthoDB" id="9812992at2"/>
<name>A0A516GXV8_9PROT</name>
<evidence type="ECO:0000256" key="2">
    <source>
        <dbReference type="ARBA" id="ARBA00022741"/>
    </source>
</evidence>
<dbReference type="Gene3D" id="3.30.230.120">
    <property type="match status" value="1"/>
</dbReference>
<evidence type="ECO:0000256" key="1">
    <source>
        <dbReference type="ARBA" id="ARBA00022679"/>
    </source>
</evidence>
<dbReference type="SUPFAM" id="SSF55060">
    <property type="entry name" value="GHMP Kinase, C-terminal domain"/>
    <property type="match status" value="1"/>
</dbReference>
<comment type="similarity">
    <text evidence="5">Belongs to the GHMP kinase family.</text>
</comment>
<dbReference type="InterPro" id="IPR013750">
    <property type="entry name" value="GHMP_kinase_C_dom"/>
</dbReference>
<evidence type="ECO:0000259" key="7">
    <source>
        <dbReference type="Pfam" id="PF08544"/>
    </source>
</evidence>
<proteinExistence type="inferred from homology"/>
<dbReference type="PIRSF" id="PIRSF036406">
    <property type="entry name" value="Hept_kin"/>
    <property type="match status" value="1"/>
</dbReference>
<keyword evidence="1" id="KW-0808">Transferase</keyword>
<protein>
    <submittedName>
        <fullName evidence="8">Kinase</fullName>
    </submittedName>
</protein>
<feature type="domain" description="GHMP kinase C-terminal" evidence="7">
    <location>
        <begin position="234"/>
        <end position="307"/>
    </location>
</feature>
<organism evidence="8 9">
    <name type="scientific">Ferrovibrio terrae</name>
    <dbReference type="NCBI Taxonomy" id="2594003"/>
    <lineage>
        <taxon>Bacteria</taxon>
        <taxon>Pseudomonadati</taxon>
        <taxon>Pseudomonadota</taxon>
        <taxon>Alphaproteobacteria</taxon>
        <taxon>Rhodospirillales</taxon>
        <taxon>Rhodospirillaceae</taxon>
        <taxon>Ferrovibrio</taxon>
    </lineage>
</organism>
<keyword evidence="4" id="KW-0067">ATP-binding</keyword>
<evidence type="ECO:0000256" key="3">
    <source>
        <dbReference type="ARBA" id="ARBA00022777"/>
    </source>
</evidence>
<dbReference type="InterPro" id="IPR036554">
    <property type="entry name" value="GHMP_kinase_C_sf"/>
</dbReference>
<dbReference type="InterPro" id="IPR052203">
    <property type="entry name" value="GHMP_Kinase-Related"/>
</dbReference>
<keyword evidence="3 8" id="KW-0418">Kinase</keyword>
<dbReference type="GO" id="GO:0005524">
    <property type="term" value="F:ATP binding"/>
    <property type="evidence" value="ECO:0007669"/>
    <property type="project" value="UniProtKB-KW"/>
</dbReference>
<dbReference type="RefSeq" id="WP_144067313.1">
    <property type="nucleotide sequence ID" value="NZ_CP041636.1"/>
</dbReference>
<keyword evidence="2" id="KW-0547">Nucleotide-binding</keyword>
<dbReference type="SUPFAM" id="SSF54211">
    <property type="entry name" value="Ribosomal protein S5 domain 2-like"/>
    <property type="match status" value="1"/>
</dbReference>
<gene>
    <name evidence="8" type="ORF">FNB15_03135</name>
</gene>
<dbReference type="InterPro" id="IPR014606">
    <property type="entry name" value="Heptose_7-P_kinase"/>
</dbReference>
<dbReference type="GO" id="GO:0042352">
    <property type="term" value="P:GDP-L-fucose salvage"/>
    <property type="evidence" value="ECO:0007669"/>
    <property type="project" value="TreeGrafter"/>
</dbReference>
<dbReference type="PANTHER" id="PTHR32463:SF0">
    <property type="entry name" value="L-FUCOSE KINASE"/>
    <property type="match status" value="1"/>
</dbReference>
<dbReference type="InterPro" id="IPR020568">
    <property type="entry name" value="Ribosomal_Su5_D2-typ_SF"/>
</dbReference>
<evidence type="ECO:0000256" key="4">
    <source>
        <dbReference type="ARBA" id="ARBA00022840"/>
    </source>
</evidence>
<evidence type="ECO:0000313" key="9">
    <source>
        <dbReference type="Proteomes" id="UP000317496"/>
    </source>
</evidence>
<dbReference type="InterPro" id="IPR001174">
    <property type="entry name" value="HddA/FKP"/>
</dbReference>
<dbReference type="EMBL" id="CP041636">
    <property type="protein sequence ID" value="QDO96332.1"/>
    <property type="molecule type" value="Genomic_DNA"/>
</dbReference>
<feature type="domain" description="GHMP kinase N-terminal" evidence="6">
    <location>
        <begin position="75"/>
        <end position="157"/>
    </location>
</feature>
<sequence>MIISRTPFRISLFGGGSDYPHWYRQHGGSVLGFAIDKYCYISLRELPPFFEHRHRVVYSKVETVHEVNEIQHPAVRNVLLDMGIERGMEIHHDGDLPARSGLGSSSSFTVGLLNALYALSGRIISKSHLAQEAIRIEQNVIQENVGSQDQVWAAFGGFGRINFAPDESFSVLPLVMTRDRRDELLGSLMLFFTGFSRIASEVAAKKIASLDAKAAQVRQMVELVDQAVGILASQSDFDDIGRLLHQSWQLKRGLADSITNRDLDQIYDAGMAAGALGGKLLGAGGGGFMLFYVPPGRQEAVRQALPKLIEVKFGIDTAGSRIVVYEPEGLQNR</sequence>
<dbReference type="PANTHER" id="PTHR32463">
    <property type="entry name" value="L-FUCOSE KINASE"/>
    <property type="match status" value="1"/>
</dbReference>
<evidence type="ECO:0000313" key="8">
    <source>
        <dbReference type="EMBL" id="QDO96332.1"/>
    </source>
</evidence>
<dbReference type="Pfam" id="PF00288">
    <property type="entry name" value="GHMP_kinases_N"/>
    <property type="match status" value="1"/>
</dbReference>
<evidence type="ECO:0000259" key="6">
    <source>
        <dbReference type="Pfam" id="PF00288"/>
    </source>
</evidence>
<evidence type="ECO:0000256" key="5">
    <source>
        <dbReference type="ARBA" id="ARBA00038121"/>
    </source>
</evidence>
<dbReference type="InterPro" id="IPR006204">
    <property type="entry name" value="GHMP_kinase_N_dom"/>
</dbReference>
<dbReference type="KEGG" id="fer:FNB15_03135"/>
<dbReference type="Pfam" id="PF08544">
    <property type="entry name" value="GHMP_kinases_C"/>
    <property type="match status" value="1"/>
</dbReference>
<dbReference type="GO" id="GO:0050201">
    <property type="term" value="F:fucokinase activity"/>
    <property type="evidence" value="ECO:0007669"/>
    <property type="project" value="TreeGrafter"/>
</dbReference>
<accession>A0A516GXV8</accession>